<organism evidence="2 3">
    <name type="scientific">Ampelomyces quisqualis</name>
    <name type="common">Powdery mildew agent</name>
    <dbReference type="NCBI Taxonomy" id="50730"/>
    <lineage>
        <taxon>Eukaryota</taxon>
        <taxon>Fungi</taxon>
        <taxon>Dikarya</taxon>
        <taxon>Ascomycota</taxon>
        <taxon>Pezizomycotina</taxon>
        <taxon>Dothideomycetes</taxon>
        <taxon>Pleosporomycetidae</taxon>
        <taxon>Pleosporales</taxon>
        <taxon>Pleosporineae</taxon>
        <taxon>Phaeosphaeriaceae</taxon>
        <taxon>Ampelomyces</taxon>
    </lineage>
</organism>
<reference evidence="2" key="1">
    <citation type="journal article" date="2020" name="Stud. Mycol.">
        <title>101 Dothideomycetes genomes: a test case for predicting lifestyles and emergence of pathogens.</title>
        <authorList>
            <person name="Haridas S."/>
            <person name="Albert R."/>
            <person name="Binder M."/>
            <person name="Bloem J."/>
            <person name="Labutti K."/>
            <person name="Salamov A."/>
            <person name="Andreopoulos B."/>
            <person name="Baker S."/>
            <person name="Barry K."/>
            <person name="Bills G."/>
            <person name="Bluhm B."/>
            <person name="Cannon C."/>
            <person name="Castanera R."/>
            <person name="Culley D."/>
            <person name="Daum C."/>
            <person name="Ezra D."/>
            <person name="Gonzalez J."/>
            <person name="Henrissat B."/>
            <person name="Kuo A."/>
            <person name="Liang C."/>
            <person name="Lipzen A."/>
            <person name="Lutzoni F."/>
            <person name="Magnuson J."/>
            <person name="Mondo S."/>
            <person name="Nolan M."/>
            <person name="Ohm R."/>
            <person name="Pangilinan J."/>
            <person name="Park H.-J."/>
            <person name="Ramirez L."/>
            <person name="Alfaro M."/>
            <person name="Sun H."/>
            <person name="Tritt A."/>
            <person name="Yoshinaga Y."/>
            <person name="Zwiers L.-H."/>
            <person name="Turgeon B."/>
            <person name="Goodwin S."/>
            <person name="Spatafora J."/>
            <person name="Crous P."/>
            <person name="Grigoriev I."/>
        </authorList>
    </citation>
    <scope>NUCLEOTIDE SEQUENCE</scope>
    <source>
        <strain evidence="2">HMLAC05119</strain>
    </source>
</reference>
<dbReference type="OrthoDB" id="3944493at2759"/>
<feature type="region of interest" description="Disordered" evidence="1">
    <location>
        <begin position="1"/>
        <end position="47"/>
    </location>
</feature>
<evidence type="ECO:0000313" key="2">
    <source>
        <dbReference type="EMBL" id="KAF1916052.1"/>
    </source>
</evidence>
<accession>A0A6A5QL03</accession>
<gene>
    <name evidence="2" type="ORF">BDU57DRAFT_496198</name>
</gene>
<sequence>MRNSKTQSKAALRSPTQLLQQRLSAPSGTEKRESKVHAFVPPQPSRNGCLMPGPAGQMASFASTSVRAQTQGGRPAWWCKNDKLVVFDGIEVQADGIEKVLTRTSKGLSIARRRGDTETIIVPMTCAHCQDMLHRTEWKQEVQVCRRSICWDCKERCKWEVKQENKELTEKDDMVANRDRTDSVLKDDEFQEEDMLLKVGIEQWRPKSPIEAVGSIEARLRG</sequence>
<name>A0A6A5QL03_AMPQU</name>
<feature type="compositionally biased region" description="Polar residues" evidence="1">
    <location>
        <begin position="1"/>
        <end position="27"/>
    </location>
</feature>
<proteinExistence type="predicted"/>
<dbReference type="Proteomes" id="UP000800096">
    <property type="component" value="Unassembled WGS sequence"/>
</dbReference>
<evidence type="ECO:0000313" key="3">
    <source>
        <dbReference type="Proteomes" id="UP000800096"/>
    </source>
</evidence>
<keyword evidence="3" id="KW-1185">Reference proteome</keyword>
<evidence type="ECO:0000256" key="1">
    <source>
        <dbReference type="SAM" id="MobiDB-lite"/>
    </source>
</evidence>
<dbReference type="EMBL" id="ML979135">
    <property type="protein sequence ID" value="KAF1916052.1"/>
    <property type="molecule type" value="Genomic_DNA"/>
</dbReference>
<protein>
    <submittedName>
        <fullName evidence="2">Uncharacterized protein</fullName>
    </submittedName>
</protein>
<dbReference type="AlphaFoldDB" id="A0A6A5QL03"/>